<accession>A0ABM7Q319</accession>
<feature type="transmembrane region" description="Helical" evidence="6">
    <location>
        <begin position="107"/>
        <end position="128"/>
    </location>
</feature>
<evidence type="ECO:0000256" key="6">
    <source>
        <dbReference type="SAM" id="Phobius"/>
    </source>
</evidence>
<feature type="transmembrane region" description="Helical" evidence="6">
    <location>
        <begin position="81"/>
        <end position="101"/>
    </location>
</feature>
<feature type="transmembrane region" description="Helical" evidence="6">
    <location>
        <begin position="140"/>
        <end position="163"/>
    </location>
</feature>
<feature type="transmembrane region" description="Helical" evidence="6">
    <location>
        <begin position="169"/>
        <end position="186"/>
    </location>
</feature>
<dbReference type="PANTHER" id="PTHR30250:SF11">
    <property type="entry name" value="O-ANTIGEN TRANSPORTER-RELATED"/>
    <property type="match status" value="1"/>
</dbReference>
<keyword evidence="4 6" id="KW-1133">Transmembrane helix</keyword>
<feature type="transmembrane region" description="Helical" evidence="6">
    <location>
        <begin position="374"/>
        <end position="392"/>
    </location>
</feature>
<evidence type="ECO:0000256" key="4">
    <source>
        <dbReference type="ARBA" id="ARBA00022989"/>
    </source>
</evidence>
<dbReference type="PANTHER" id="PTHR30250">
    <property type="entry name" value="PST FAMILY PREDICTED COLANIC ACID TRANSPORTER"/>
    <property type="match status" value="1"/>
</dbReference>
<keyword evidence="5 6" id="KW-0472">Membrane</keyword>
<feature type="transmembrane region" description="Helical" evidence="6">
    <location>
        <begin position="41"/>
        <end position="61"/>
    </location>
</feature>
<dbReference type="InterPro" id="IPR050833">
    <property type="entry name" value="Poly_Biosynth_Transport"/>
</dbReference>
<evidence type="ECO:0000256" key="3">
    <source>
        <dbReference type="ARBA" id="ARBA00022692"/>
    </source>
</evidence>
<keyword evidence="3 6" id="KW-0812">Transmembrane</keyword>
<evidence type="ECO:0000313" key="8">
    <source>
        <dbReference type="Proteomes" id="UP000681317"/>
    </source>
</evidence>
<keyword evidence="8" id="KW-1185">Reference proteome</keyword>
<gene>
    <name evidence="7" type="ORF">LYSCAS_06690</name>
</gene>
<evidence type="ECO:0000256" key="2">
    <source>
        <dbReference type="ARBA" id="ARBA00022475"/>
    </source>
</evidence>
<name>A0ABM7Q319_9GAMM</name>
<dbReference type="RefSeq" id="WP_213435684.1">
    <property type="nucleotide sequence ID" value="NZ_AP024545.1"/>
</dbReference>
<reference evidence="7 8" key="1">
    <citation type="submission" date="2021-03" db="EMBL/GenBank/DDBJ databases">
        <title>Complete Genome Sequences of Two Lysobacter Strains Isolated from Sea Water (Lysobacter caseinilyticus) and Soil (Lysobacter helvus) in South Korea.</title>
        <authorList>
            <person name="Watanabe Y."/>
            <person name="Arakawa K."/>
        </authorList>
    </citation>
    <scope>NUCLEOTIDE SEQUENCE [LARGE SCALE GENOMIC DNA]</scope>
    <source>
        <strain evidence="7 8">KVB24</strain>
    </source>
</reference>
<organism evidence="7 8">
    <name type="scientific">Noviluteimonas caseinilytica</name>
    <dbReference type="NCBI Taxonomy" id="2675101"/>
    <lineage>
        <taxon>Bacteria</taxon>
        <taxon>Pseudomonadati</taxon>
        <taxon>Pseudomonadota</taxon>
        <taxon>Gammaproteobacteria</taxon>
        <taxon>Lysobacterales</taxon>
        <taxon>Lysobacteraceae</taxon>
        <taxon>Noviluteimonas</taxon>
    </lineage>
</organism>
<dbReference type="EMBL" id="AP024545">
    <property type="protein sequence ID" value="BCT91645.1"/>
    <property type="molecule type" value="Genomic_DNA"/>
</dbReference>
<feature type="transmembrane region" description="Helical" evidence="6">
    <location>
        <begin position="350"/>
        <end position="368"/>
    </location>
</feature>
<feature type="transmembrane region" description="Helical" evidence="6">
    <location>
        <begin position="310"/>
        <end position="329"/>
    </location>
</feature>
<proteinExistence type="predicted"/>
<comment type="subcellular location">
    <subcellularLocation>
        <location evidence="1">Cell membrane</location>
        <topology evidence="1">Multi-pass membrane protein</topology>
    </subcellularLocation>
</comment>
<protein>
    <submittedName>
        <fullName evidence="7">Uncharacterized protein</fullName>
    </submittedName>
</protein>
<evidence type="ECO:0000256" key="1">
    <source>
        <dbReference type="ARBA" id="ARBA00004651"/>
    </source>
</evidence>
<sequence length="404" mass="43074">MNVRAFRLAGWPWLSAALQAATLLLIVRLLGLDDYGRYATAYAIASMLAPLLVAGPAFVYLNSHPAFGCSREGLGNVWQRALLVMGTGCAALVPVCMGAFAGEWEHAALWFVVGLTEIVLAGFIEMVVRHFQAIGHGKAMAAWRVGPHAVRLLVAIVALVAAIELTLPMWVGVSFVIALVAAVVGMRSVPRRNAPRAFDALFRLLRTGFRYDSGGAANRVINDADKPFAMRMIAPGGAGSLFLAQRLVDLLCVPLHATVADALPQLLHADPQVRRALWRKETLTSGLYAVLVGGVLLAAAPLLRALGPDYGMAASVTTWLCWLPLLGFARGMLGNAAIVSGHGNVYSRGHWLGAFLRIAGAVVGIGLFGWRGAVGSLFVAELVPIVYFLLATKAMPTTRHRSLV</sequence>
<dbReference type="Proteomes" id="UP000681317">
    <property type="component" value="Chromosome"/>
</dbReference>
<evidence type="ECO:0000313" key="7">
    <source>
        <dbReference type="EMBL" id="BCT91645.1"/>
    </source>
</evidence>
<evidence type="ECO:0000256" key="5">
    <source>
        <dbReference type="ARBA" id="ARBA00023136"/>
    </source>
</evidence>
<feature type="transmembrane region" description="Helical" evidence="6">
    <location>
        <begin position="283"/>
        <end position="304"/>
    </location>
</feature>
<keyword evidence="2" id="KW-1003">Cell membrane</keyword>